<keyword evidence="9 10" id="KW-0998">Cell outer membrane</keyword>
<evidence type="ECO:0000256" key="9">
    <source>
        <dbReference type="ARBA" id="ARBA00023237"/>
    </source>
</evidence>
<evidence type="ECO:0000256" key="5">
    <source>
        <dbReference type="ARBA" id="ARBA00022692"/>
    </source>
</evidence>
<dbReference type="InterPro" id="IPR036942">
    <property type="entry name" value="Beta-barrel_TonB_sf"/>
</dbReference>
<sequence length="852" mass="90425">MRTVRGGLLVGIAAGALLIGSPAKAQADKAITFDIPAQSLTGALREVARQGGLEFSAPADPLRGRQSGRLTGRHTIEDAARLLLAGTKLTAQITDGALIVQDTTAAARNDATGNGENELVITGTRLKSAPSASPMLQLDGDQIKLAGQTDLGQAIRSVPQNFGGGQNPGVGWGASGINNQNIDSSSTANLRGLGGDATLTLLNGHRLSYGSFVQAVDLGAIPLAAVERMDIVADGASAIYGSDAVGGVVNIVLKQGYDGASVAATLGGATNGGDFQQQYSAVGGKDWGSGSLIAAYGHQSNSAIYSGDRSYTDYMPDKNTLYPRTVQNSAVIALRQGVARDVEMLLDATYSRRNSFMSYVTDYGLAYEERPAVTSYSVTPSLRAGLAPGWKLTLSGTYGQSKSQYDEQAFQDGAIDYRSWGHYLNKLVNVEGYASGSLKGIAARPIDLVIGAGYRYNSYSYAPSGVPLDAGSVNSYYGFAEAALPLVAPEDGNRLAHRLILNGAIRYENYLGMASVAVPKLGLIYGPNRAFDLKASWGRSFKAPTLSQQFQQREAYLYSAGLLGGSAFPAGSTVLIDYGGSVDLKPEKAETWSATLDIHPPALDRFRASVSYFHVTYLDRIVQPVSGAALFNALSDPAYAAFVAYDPSSEQLQRIISAASKYYDYSGGTGLSQTIAILYDRYVNAARQSVQGIDLSAQYEIALKGLSSLTVSGNASWLWSKQKTSDDAGEIVLAGTIFNPPRLRARGSAIWTDQKWTFAAYLNHSGGLEDNRITPSLKIASQTTLDLSARFALPDSQPVLGGLTLQLSAQNVSNKRPPYARPSGGYSYYVNYDSTNFSPVGRFVSLTISKDW</sequence>
<dbReference type="Gene3D" id="2.40.170.20">
    <property type="entry name" value="TonB-dependent receptor, beta-barrel domain"/>
    <property type="match status" value="1"/>
</dbReference>
<name>A0A418YQA3_9SPHN</name>
<dbReference type="Pfam" id="PF00593">
    <property type="entry name" value="TonB_dep_Rec_b-barrel"/>
    <property type="match status" value="1"/>
</dbReference>
<evidence type="ECO:0000256" key="1">
    <source>
        <dbReference type="ARBA" id="ARBA00004571"/>
    </source>
</evidence>
<dbReference type="Proteomes" id="UP000283469">
    <property type="component" value="Unassembled WGS sequence"/>
</dbReference>
<dbReference type="InterPro" id="IPR000531">
    <property type="entry name" value="Beta-barrel_TonB"/>
</dbReference>
<feature type="chain" id="PRO_5019287099" evidence="12">
    <location>
        <begin position="26"/>
        <end position="852"/>
    </location>
</feature>
<dbReference type="Gene3D" id="2.170.130.10">
    <property type="entry name" value="TonB-dependent receptor, plug domain"/>
    <property type="match status" value="1"/>
</dbReference>
<evidence type="ECO:0000256" key="2">
    <source>
        <dbReference type="ARBA" id="ARBA00022448"/>
    </source>
</evidence>
<evidence type="ECO:0000259" key="13">
    <source>
        <dbReference type="SMART" id="SM00965"/>
    </source>
</evidence>
<feature type="domain" description="Secretin/TonB short N-terminal" evidence="13">
    <location>
        <begin position="53"/>
        <end position="103"/>
    </location>
</feature>
<evidence type="ECO:0000256" key="6">
    <source>
        <dbReference type="ARBA" id="ARBA00023004"/>
    </source>
</evidence>
<keyword evidence="4" id="KW-0406">Ion transport</keyword>
<dbReference type="SUPFAM" id="SSF56935">
    <property type="entry name" value="Porins"/>
    <property type="match status" value="1"/>
</dbReference>
<dbReference type="PANTHER" id="PTHR47234:SF3">
    <property type="entry name" value="SECRETIN_TONB SHORT N-TERMINAL DOMAIN-CONTAINING PROTEIN"/>
    <property type="match status" value="1"/>
</dbReference>
<protein>
    <submittedName>
        <fullName evidence="14">TonB-dependent receptor</fullName>
    </submittedName>
</protein>
<dbReference type="PANTHER" id="PTHR47234">
    <property type="match status" value="1"/>
</dbReference>
<keyword evidence="7 11" id="KW-0798">TonB box</keyword>
<evidence type="ECO:0000256" key="3">
    <source>
        <dbReference type="ARBA" id="ARBA00022452"/>
    </source>
</evidence>
<evidence type="ECO:0000313" key="15">
    <source>
        <dbReference type="Proteomes" id="UP000283469"/>
    </source>
</evidence>
<dbReference type="AlphaFoldDB" id="A0A418YQA3"/>
<accession>A0A418YQA3</accession>
<comment type="caution">
    <text evidence="14">The sequence shown here is derived from an EMBL/GenBank/DDBJ whole genome shotgun (WGS) entry which is preliminary data.</text>
</comment>
<reference evidence="14 15" key="1">
    <citation type="submission" date="2018-08" db="EMBL/GenBank/DDBJ databases">
        <title>Sphingobium sp. EO9.</title>
        <authorList>
            <person name="Park Y."/>
            <person name="Kim K.H."/>
            <person name="Jeon C.O."/>
        </authorList>
    </citation>
    <scope>NUCLEOTIDE SEQUENCE [LARGE SCALE GENOMIC DNA]</scope>
    <source>
        <strain evidence="14 15">EO9</strain>
    </source>
</reference>
<keyword evidence="12" id="KW-0732">Signal</keyword>
<dbReference type="OrthoDB" id="7051241at2"/>
<dbReference type="InterPro" id="IPR011662">
    <property type="entry name" value="Secretin/TonB_short_N"/>
</dbReference>
<keyword evidence="6" id="KW-0408">Iron</keyword>
<keyword evidence="2 10" id="KW-0813">Transport</keyword>
<organism evidence="14 15">
    <name type="scientific">Sphingobium terrigena</name>
    <dbReference type="NCBI Taxonomy" id="2304063"/>
    <lineage>
        <taxon>Bacteria</taxon>
        <taxon>Pseudomonadati</taxon>
        <taxon>Pseudomonadota</taxon>
        <taxon>Alphaproteobacteria</taxon>
        <taxon>Sphingomonadales</taxon>
        <taxon>Sphingomonadaceae</taxon>
        <taxon>Sphingobium</taxon>
    </lineage>
</organism>
<dbReference type="InterPro" id="IPR037066">
    <property type="entry name" value="Plug_dom_sf"/>
</dbReference>
<dbReference type="InterPro" id="IPR039426">
    <property type="entry name" value="TonB-dep_rcpt-like"/>
</dbReference>
<dbReference type="PROSITE" id="PS52016">
    <property type="entry name" value="TONB_DEPENDENT_REC_3"/>
    <property type="match status" value="1"/>
</dbReference>
<dbReference type="EMBL" id="QVRA01000014">
    <property type="protein sequence ID" value="RJG53640.1"/>
    <property type="molecule type" value="Genomic_DNA"/>
</dbReference>
<keyword evidence="8 10" id="KW-0472">Membrane</keyword>
<dbReference type="InterPro" id="IPR012910">
    <property type="entry name" value="Plug_dom"/>
</dbReference>
<gene>
    <name evidence="14" type="ORF">D0Z70_15435</name>
</gene>
<evidence type="ECO:0000256" key="4">
    <source>
        <dbReference type="ARBA" id="ARBA00022496"/>
    </source>
</evidence>
<feature type="signal peptide" evidence="12">
    <location>
        <begin position="1"/>
        <end position="25"/>
    </location>
</feature>
<dbReference type="SMART" id="SM00965">
    <property type="entry name" value="STN"/>
    <property type="match status" value="1"/>
</dbReference>
<evidence type="ECO:0000256" key="10">
    <source>
        <dbReference type="PROSITE-ProRule" id="PRU01360"/>
    </source>
</evidence>
<proteinExistence type="inferred from homology"/>
<evidence type="ECO:0000256" key="11">
    <source>
        <dbReference type="RuleBase" id="RU003357"/>
    </source>
</evidence>
<evidence type="ECO:0000256" key="12">
    <source>
        <dbReference type="SAM" id="SignalP"/>
    </source>
</evidence>
<keyword evidence="14" id="KW-0675">Receptor</keyword>
<evidence type="ECO:0000313" key="14">
    <source>
        <dbReference type="EMBL" id="RJG53640.1"/>
    </source>
</evidence>
<dbReference type="Gene3D" id="3.55.50.30">
    <property type="match status" value="1"/>
</dbReference>
<keyword evidence="3 10" id="KW-1134">Transmembrane beta strand</keyword>
<keyword evidence="15" id="KW-1185">Reference proteome</keyword>
<dbReference type="GO" id="GO:0006826">
    <property type="term" value="P:iron ion transport"/>
    <property type="evidence" value="ECO:0007669"/>
    <property type="project" value="UniProtKB-KW"/>
</dbReference>
<evidence type="ECO:0000256" key="7">
    <source>
        <dbReference type="ARBA" id="ARBA00023077"/>
    </source>
</evidence>
<comment type="similarity">
    <text evidence="10 11">Belongs to the TonB-dependent receptor family.</text>
</comment>
<evidence type="ECO:0000256" key="8">
    <source>
        <dbReference type="ARBA" id="ARBA00023136"/>
    </source>
</evidence>
<keyword evidence="4" id="KW-0410">Iron transport</keyword>
<dbReference type="Pfam" id="PF07715">
    <property type="entry name" value="Plug"/>
    <property type="match status" value="1"/>
</dbReference>
<keyword evidence="5 10" id="KW-0812">Transmembrane</keyword>
<comment type="subcellular location">
    <subcellularLocation>
        <location evidence="1 10">Cell outer membrane</location>
        <topology evidence="1 10">Multi-pass membrane protein</topology>
    </subcellularLocation>
</comment>
<dbReference type="GO" id="GO:0009279">
    <property type="term" value="C:cell outer membrane"/>
    <property type="evidence" value="ECO:0007669"/>
    <property type="project" value="UniProtKB-SubCell"/>
</dbReference>